<accession>A0A6I9TH07</accession>
<dbReference type="GO" id="GO:0020037">
    <property type="term" value="F:heme binding"/>
    <property type="evidence" value="ECO:0007669"/>
    <property type="project" value="InterPro"/>
</dbReference>
<comment type="similarity">
    <text evidence="3 10">Belongs to the cytochrome P450 family.</text>
</comment>
<keyword evidence="6 10" id="KW-0560">Oxidoreductase</keyword>
<dbReference type="GO" id="GO:0016705">
    <property type="term" value="F:oxidoreductase activity, acting on paired donors, with incorporation or reduction of molecular oxygen"/>
    <property type="evidence" value="ECO:0007669"/>
    <property type="project" value="InterPro"/>
</dbReference>
<dbReference type="InterPro" id="IPR017972">
    <property type="entry name" value="Cyt_P450_CS"/>
</dbReference>
<evidence type="ECO:0000256" key="4">
    <source>
        <dbReference type="ARBA" id="ARBA00022617"/>
    </source>
</evidence>
<dbReference type="Proteomes" id="UP000504604">
    <property type="component" value="Linkage group LG7"/>
</dbReference>
<evidence type="ECO:0000256" key="5">
    <source>
        <dbReference type="ARBA" id="ARBA00022723"/>
    </source>
</evidence>
<evidence type="ECO:0000313" key="11">
    <source>
        <dbReference type="Proteomes" id="UP000504604"/>
    </source>
</evidence>
<evidence type="ECO:0000256" key="6">
    <source>
        <dbReference type="ARBA" id="ARBA00023002"/>
    </source>
</evidence>
<sequence>MIQVAGLLSLFVFLPLVLFLKHLIFEASTKLPPGPNAWQVLLNISQLRNKPHVAFHNLAKIYGPLISMRLGAQLLVVASSPATAKAILKTHDRVFSGRYSPSISYAFPTTSQSYTMRSTSKECSGMFEYASCSIMDLFSTLREVESKGKGRKEKVLMEMMDYLVGKEGEVVKLDDVLKATFFNISANVLASRNLLGYENWGKGEMAKDLVNEIEEVFLTPGLLDLFPVLRRVYFWRKRDGKILRRKVMCLWEDILKQRRSRNGSIDKGRDFLDVLLENAFPDDLICFVLMELLIAGGDSGVVTTIWLMVELMRNQDILSRVRQEIVEAMGTKTTVINDSILSTCEYFQACVKETLRLHIPAPFLVPHQALENCVLNDYTIPKDSIVLVNAWTIQLDPGNWKDATSFKPDRFLGSKVDFRGNHFEFVPFGSGRRMCPGFQMGFRNVQLVVACLIHYFDWSLPDGENPENLDTADVLHAGGLRREKPLFMIPRLREKYVA</sequence>
<keyword evidence="4 9" id="KW-0349">Heme</keyword>
<proteinExistence type="inferred from homology"/>
<organism evidence="11 12">
    <name type="scientific">Sesamum indicum</name>
    <name type="common">Oriental sesame</name>
    <name type="synonym">Sesamum orientale</name>
    <dbReference type="NCBI Taxonomy" id="4182"/>
    <lineage>
        <taxon>Eukaryota</taxon>
        <taxon>Viridiplantae</taxon>
        <taxon>Streptophyta</taxon>
        <taxon>Embryophyta</taxon>
        <taxon>Tracheophyta</taxon>
        <taxon>Spermatophyta</taxon>
        <taxon>Magnoliopsida</taxon>
        <taxon>eudicotyledons</taxon>
        <taxon>Gunneridae</taxon>
        <taxon>Pentapetalae</taxon>
        <taxon>asterids</taxon>
        <taxon>lamiids</taxon>
        <taxon>Lamiales</taxon>
        <taxon>Pedaliaceae</taxon>
        <taxon>Sesamum</taxon>
    </lineage>
</organism>
<keyword evidence="5 9" id="KW-0479">Metal-binding</keyword>
<evidence type="ECO:0000256" key="10">
    <source>
        <dbReference type="RuleBase" id="RU000461"/>
    </source>
</evidence>
<dbReference type="GO" id="GO:0004497">
    <property type="term" value="F:monooxygenase activity"/>
    <property type="evidence" value="ECO:0007669"/>
    <property type="project" value="UniProtKB-KW"/>
</dbReference>
<evidence type="ECO:0000256" key="3">
    <source>
        <dbReference type="ARBA" id="ARBA00010617"/>
    </source>
</evidence>
<dbReference type="SUPFAM" id="SSF48264">
    <property type="entry name" value="Cytochrome P450"/>
    <property type="match status" value="1"/>
</dbReference>
<dbReference type="OrthoDB" id="1652605at2759"/>
<evidence type="ECO:0000256" key="1">
    <source>
        <dbReference type="ARBA" id="ARBA00001971"/>
    </source>
</evidence>
<dbReference type="RefSeq" id="XP_011084765.1">
    <property type="nucleotide sequence ID" value="XM_011086463.2"/>
</dbReference>
<comment type="cofactor">
    <cofactor evidence="1 9">
        <name>heme</name>
        <dbReference type="ChEBI" id="CHEBI:30413"/>
    </cofactor>
</comment>
<dbReference type="Gene3D" id="1.10.630.10">
    <property type="entry name" value="Cytochrome P450"/>
    <property type="match status" value="1"/>
</dbReference>
<dbReference type="PANTHER" id="PTHR47950:SF49">
    <property type="entry name" value="CYTOCHROME P450"/>
    <property type="match status" value="1"/>
</dbReference>
<comment type="subcellular location">
    <subcellularLocation>
        <location evidence="2">Membrane</location>
        <topology evidence="2">Single-pass membrane protein</topology>
    </subcellularLocation>
</comment>
<evidence type="ECO:0000256" key="7">
    <source>
        <dbReference type="ARBA" id="ARBA00023004"/>
    </source>
</evidence>
<dbReference type="Pfam" id="PF00067">
    <property type="entry name" value="p450"/>
    <property type="match status" value="1"/>
</dbReference>
<dbReference type="InterPro" id="IPR002401">
    <property type="entry name" value="Cyt_P450_E_grp-I"/>
</dbReference>
<dbReference type="GO" id="GO:0005506">
    <property type="term" value="F:iron ion binding"/>
    <property type="evidence" value="ECO:0007669"/>
    <property type="project" value="InterPro"/>
</dbReference>
<keyword evidence="8 10" id="KW-0503">Monooxygenase</keyword>
<dbReference type="KEGG" id="sind:105166944"/>
<gene>
    <name evidence="12" type="primary">LOC105166944</name>
</gene>
<evidence type="ECO:0000313" key="12">
    <source>
        <dbReference type="RefSeq" id="XP_011084765.1"/>
    </source>
</evidence>
<evidence type="ECO:0000256" key="2">
    <source>
        <dbReference type="ARBA" id="ARBA00004167"/>
    </source>
</evidence>
<dbReference type="GO" id="GO:0016020">
    <property type="term" value="C:membrane"/>
    <property type="evidence" value="ECO:0007669"/>
    <property type="project" value="UniProtKB-SubCell"/>
</dbReference>
<feature type="binding site" description="axial binding residue" evidence="9">
    <location>
        <position position="435"/>
    </location>
    <ligand>
        <name>heme</name>
        <dbReference type="ChEBI" id="CHEBI:30413"/>
    </ligand>
    <ligandPart>
        <name>Fe</name>
        <dbReference type="ChEBI" id="CHEBI:18248"/>
    </ligandPart>
</feature>
<dbReference type="InterPro" id="IPR036396">
    <property type="entry name" value="Cyt_P450_sf"/>
</dbReference>
<dbReference type="PANTHER" id="PTHR47950">
    <property type="entry name" value="CYTOCHROME P450, FAMILY 76, SUBFAMILY C, POLYPEPTIDE 5-RELATED"/>
    <property type="match status" value="1"/>
</dbReference>
<dbReference type="InParanoid" id="A0A6I9TH07"/>
<dbReference type="AlphaFoldDB" id="A0A6I9TH07"/>
<dbReference type="InterPro" id="IPR001128">
    <property type="entry name" value="Cyt_P450"/>
</dbReference>
<protein>
    <submittedName>
        <fullName evidence="12">Probable (S)-N-methylcoclaurine 3'-hydroxylase isozyme 2</fullName>
    </submittedName>
</protein>
<evidence type="ECO:0000256" key="8">
    <source>
        <dbReference type="ARBA" id="ARBA00023033"/>
    </source>
</evidence>
<dbReference type="PRINTS" id="PR00463">
    <property type="entry name" value="EP450I"/>
</dbReference>
<dbReference type="PROSITE" id="PS00086">
    <property type="entry name" value="CYTOCHROME_P450"/>
    <property type="match status" value="1"/>
</dbReference>
<name>A0A6I9TH07_SESIN</name>
<reference evidence="12" key="1">
    <citation type="submission" date="2025-08" db="UniProtKB">
        <authorList>
            <consortium name="RefSeq"/>
        </authorList>
    </citation>
    <scope>IDENTIFICATION</scope>
</reference>
<dbReference type="GeneID" id="105166944"/>
<evidence type="ECO:0000256" key="9">
    <source>
        <dbReference type="PIRSR" id="PIRSR602401-1"/>
    </source>
</evidence>
<keyword evidence="7 9" id="KW-0408">Iron</keyword>
<keyword evidence="11" id="KW-1185">Reference proteome</keyword>